<dbReference type="PANTHER" id="PTHR13806">
    <property type="entry name" value="FLOTILLIN-RELATED"/>
    <property type="match status" value="1"/>
</dbReference>
<dbReference type="GO" id="GO:0072659">
    <property type="term" value="P:protein localization to plasma membrane"/>
    <property type="evidence" value="ECO:0007669"/>
    <property type="project" value="TreeGrafter"/>
</dbReference>
<gene>
    <name evidence="4" type="primary">LOC106749074</name>
</gene>
<dbReference type="InterPro" id="IPR031905">
    <property type="entry name" value="Flotillin_C"/>
</dbReference>
<organism evidence="3 4">
    <name type="scientific">Dinoponera quadriceps</name>
    <name type="common">South American ant</name>
    <dbReference type="NCBI Taxonomy" id="609295"/>
    <lineage>
        <taxon>Eukaryota</taxon>
        <taxon>Metazoa</taxon>
        <taxon>Ecdysozoa</taxon>
        <taxon>Arthropoda</taxon>
        <taxon>Hexapoda</taxon>
        <taxon>Insecta</taxon>
        <taxon>Pterygota</taxon>
        <taxon>Neoptera</taxon>
        <taxon>Endopterygota</taxon>
        <taxon>Hymenoptera</taxon>
        <taxon>Apocrita</taxon>
        <taxon>Aculeata</taxon>
        <taxon>Formicoidea</taxon>
        <taxon>Formicidae</taxon>
        <taxon>Ponerinae</taxon>
        <taxon>Ponerini</taxon>
        <taxon>Dinoponera</taxon>
    </lineage>
</organism>
<dbReference type="GO" id="GO:0002020">
    <property type="term" value="F:protease binding"/>
    <property type="evidence" value="ECO:0007669"/>
    <property type="project" value="TreeGrafter"/>
</dbReference>
<keyword evidence="3" id="KW-1185">Reference proteome</keyword>
<name>A0A6P3Y084_DINQU</name>
<dbReference type="PANTHER" id="PTHR13806:SF46">
    <property type="entry name" value="FLOTILLIN-1-RELATED"/>
    <property type="match status" value="1"/>
</dbReference>
<dbReference type="GO" id="GO:0045661">
    <property type="term" value="P:regulation of myoblast differentiation"/>
    <property type="evidence" value="ECO:0007669"/>
    <property type="project" value="TreeGrafter"/>
</dbReference>
<evidence type="ECO:0000313" key="4">
    <source>
        <dbReference type="RefSeq" id="XP_014483628.1"/>
    </source>
</evidence>
<dbReference type="Proteomes" id="UP000515204">
    <property type="component" value="Unplaced"/>
</dbReference>
<dbReference type="GO" id="GO:0031410">
    <property type="term" value="C:cytoplasmic vesicle"/>
    <property type="evidence" value="ECO:0007669"/>
    <property type="project" value="TreeGrafter"/>
</dbReference>
<evidence type="ECO:0000313" key="3">
    <source>
        <dbReference type="Proteomes" id="UP000515204"/>
    </source>
</evidence>
<proteinExistence type="inferred from homology"/>
<dbReference type="GO" id="GO:0016600">
    <property type="term" value="C:flotillin complex"/>
    <property type="evidence" value="ECO:0007669"/>
    <property type="project" value="TreeGrafter"/>
</dbReference>
<reference evidence="4" key="1">
    <citation type="submission" date="2025-08" db="UniProtKB">
        <authorList>
            <consortium name="RefSeq"/>
        </authorList>
    </citation>
    <scope>IDENTIFICATION</scope>
</reference>
<dbReference type="KEGG" id="dqu:106749074"/>
<dbReference type="AlphaFoldDB" id="A0A6P3Y084"/>
<evidence type="ECO:0000259" key="2">
    <source>
        <dbReference type="Pfam" id="PF15975"/>
    </source>
</evidence>
<dbReference type="GeneID" id="106749074"/>
<feature type="domain" description="Flotillin C-terminal" evidence="2">
    <location>
        <begin position="6"/>
        <end position="81"/>
    </location>
</feature>
<dbReference type="InterPro" id="IPR027705">
    <property type="entry name" value="Flotillin_fam"/>
</dbReference>
<accession>A0A6P3Y084</accession>
<evidence type="ECO:0000256" key="1">
    <source>
        <dbReference type="RuleBase" id="RU366054"/>
    </source>
</evidence>
<dbReference type="RefSeq" id="XP_014483628.1">
    <property type="nucleotide sequence ID" value="XM_014628142.1"/>
</dbReference>
<dbReference type="OrthoDB" id="6080404at2759"/>
<feature type="non-terminal residue" evidence="4">
    <location>
        <position position="1"/>
    </location>
</feature>
<sequence>TQTVSAARAEAEKIRLLGEAEAHALEAVGVSEAERMRMKATVYKKYGDAAILNITLNALPKIAAEVAAPLARTEEIVLLGGSDTTSGELTRLVGQVPPAVHALTGVDLSKVLGKIPGAK</sequence>
<comment type="similarity">
    <text evidence="1">Belongs to the band 7/mec-2 family. Flotillin subfamily.</text>
</comment>
<protein>
    <submittedName>
        <fullName evidence="4">Flotillin-2-like</fullName>
    </submittedName>
</protein>
<dbReference type="Pfam" id="PF15975">
    <property type="entry name" value="Flot"/>
    <property type="match status" value="1"/>
</dbReference>